<protein>
    <recommendedName>
        <fullName evidence="1">GIY-YIG domain-containing protein</fullName>
    </recommendedName>
</protein>
<dbReference type="Gene3D" id="3.40.1440.10">
    <property type="entry name" value="GIY-YIG endonuclease"/>
    <property type="match status" value="1"/>
</dbReference>
<dbReference type="PANTHER" id="PTHR21301">
    <property type="entry name" value="REVERSE TRANSCRIPTASE"/>
    <property type="match status" value="1"/>
</dbReference>
<dbReference type="EMBL" id="CM004470">
    <property type="protein sequence ID" value="OCT90286.1"/>
    <property type="molecule type" value="Genomic_DNA"/>
</dbReference>
<evidence type="ECO:0000313" key="3">
    <source>
        <dbReference type="Proteomes" id="UP000694892"/>
    </source>
</evidence>
<name>A0A974HUD9_XENLA</name>
<dbReference type="InterPro" id="IPR000305">
    <property type="entry name" value="GIY-YIG_endonuc"/>
</dbReference>
<accession>A0A974HUD9</accession>
<organism evidence="2 3">
    <name type="scientific">Xenopus laevis</name>
    <name type="common">African clawed frog</name>
    <dbReference type="NCBI Taxonomy" id="8355"/>
    <lineage>
        <taxon>Eukaryota</taxon>
        <taxon>Metazoa</taxon>
        <taxon>Chordata</taxon>
        <taxon>Craniata</taxon>
        <taxon>Vertebrata</taxon>
        <taxon>Euteleostomi</taxon>
        <taxon>Amphibia</taxon>
        <taxon>Batrachia</taxon>
        <taxon>Anura</taxon>
        <taxon>Pipoidea</taxon>
        <taxon>Pipidae</taxon>
        <taxon>Xenopodinae</taxon>
        <taxon>Xenopus</taxon>
        <taxon>Xenopus</taxon>
    </lineage>
</organism>
<dbReference type="AlphaFoldDB" id="A0A974HUD9"/>
<dbReference type="Proteomes" id="UP000694892">
    <property type="component" value="Chromosome 3L"/>
</dbReference>
<dbReference type="PANTHER" id="PTHR21301:SF13">
    <property type="match status" value="1"/>
</dbReference>
<proteinExistence type="predicted"/>
<dbReference type="SUPFAM" id="SSF82771">
    <property type="entry name" value="GIY-YIG endonuclease"/>
    <property type="match status" value="1"/>
</dbReference>
<feature type="domain" description="GIY-YIG" evidence="1">
    <location>
        <begin position="25"/>
        <end position="66"/>
    </location>
</feature>
<dbReference type="InterPro" id="IPR035901">
    <property type="entry name" value="GIY-YIG_endonuc_sf"/>
</dbReference>
<gene>
    <name evidence="2" type="ORF">XELAEV_18018898mg</name>
</gene>
<evidence type="ECO:0000313" key="2">
    <source>
        <dbReference type="EMBL" id="OCT90286.1"/>
    </source>
</evidence>
<evidence type="ECO:0000259" key="1">
    <source>
        <dbReference type="Pfam" id="PF01541"/>
    </source>
</evidence>
<dbReference type="Pfam" id="PF01541">
    <property type="entry name" value="GIY-YIG"/>
    <property type="match status" value="1"/>
</dbReference>
<reference evidence="3" key="1">
    <citation type="journal article" date="2016" name="Nature">
        <title>Genome evolution in the allotetraploid frog Xenopus laevis.</title>
        <authorList>
            <person name="Session A.M."/>
            <person name="Uno Y."/>
            <person name="Kwon T."/>
            <person name="Chapman J.A."/>
            <person name="Toyoda A."/>
            <person name="Takahashi S."/>
            <person name="Fukui A."/>
            <person name="Hikosaka A."/>
            <person name="Suzuki A."/>
            <person name="Kondo M."/>
            <person name="van Heeringen S.J."/>
            <person name="Quigley I."/>
            <person name="Heinz S."/>
            <person name="Ogino H."/>
            <person name="Ochi H."/>
            <person name="Hellsten U."/>
            <person name="Lyons J.B."/>
            <person name="Simakov O."/>
            <person name="Putnam N."/>
            <person name="Stites J."/>
            <person name="Kuroki Y."/>
            <person name="Tanaka T."/>
            <person name="Michiue T."/>
            <person name="Watanabe M."/>
            <person name="Bogdanovic O."/>
            <person name="Lister R."/>
            <person name="Georgiou G."/>
            <person name="Paranjpe S.S."/>
            <person name="van Kruijsbergen I."/>
            <person name="Shu S."/>
            <person name="Carlson J."/>
            <person name="Kinoshita T."/>
            <person name="Ohta Y."/>
            <person name="Mawaribuchi S."/>
            <person name="Jenkins J."/>
            <person name="Grimwood J."/>
            <person name="Schmutz J."/>
            <person name="Mitros T."/>
            <person name="Mozaffari S.V."/>
            <person name="Suzuki Y."/>
            <person name="Haramoto Y."/>
            <person name="Yamamoto T.S."/>
            <person name="Takagi C."/>
            <person name="Heald R."/>
            <person name="Miller K."/>
            <person name="Haudenschild C."/>
            <person name="Kitzman J."/>
            <person name="Nakayama T."/>
            <person name="Izutsu Y."/>
            <person name="Robert J."/>
            <person name="Fortriede J."/>
            <person name="Burns K."/>
            <person name="Lotay V."/>
            <person name="Karimi K."/>
            <person name="Yasuoka Y."/>
            <person name="Dichmann D.S."/>
            <person name="Flajnik M.F."/>
            <person name="Houston D.W."/>
            <person name="Shendure J."/>
            <person name="DuPasquier L."/>
            <person name="Vize P.D."/>
            <person name="Zorn A.M."/>
            <person name="Ito M."/>
            <person name="Marcotte E.M."/>
            <person name="Wallingford J.B."/>
            <person name="Ito Y."/>
            <person name="Asashima M."/>
            <person name="Ueno N."/>
            <person name="Matsuda Y."/>
            <person name="Veenstra G.J."/>
            <person name="Fujiyama A."/>
            <person name="Harland R.M."/>
            <person name="Taira M."/>
            <person name="Rokhsar D.S."/>
        </authorList>
    </citation>
    <scope>NUCLEOTIDE SEQUENCE [LARGE SCALE GENOMIC DNA]</scope>
    <source>
        <strain evidence="3">J</strain>
    </source>
</reference>
<sequence>MTKLRSTVTNKIYSIKQFVNCNSIGIIYLIICSKCNKKYVGCTTRSLKERIREHINHINNTKCSNKTNTRHFMECNNSNLKYFSVQGIEHVKTGIRGGDIVPRLRKREVYWIFYLQTRLPLGFNFTFDVTSFV</sequence>